<dbReference type="AlphaFoldDB" id="A0A0W0YUH1"/>
<dbReference type="Pfam" id="PF13557">
    <property type="entry name" value="Phenol_MetA_deg"/>
    <property type="match status" value="1"/>
</dbReference>
<dbReference type="Proteomes" id="UP000054703">
    <property type="component" value="Unassembled WGS sequence"/>
</dbReference>
<dbReference type="RefSeq" id="WP_058514356.1">
    <property type="nucleotide sequence ID" value="NZ_CAAAIH010000014.1"/>
</dbReference>
<keyword evidence="3" id="KW-1185">Reference proteome</keyword>
<name>A0A0W0YUH1_9GAMM</name>
<feature type="signal peptide" evidence="1">
    <location>
        <begin position="1"/>
        <end position="20"/>
    </location>
</feature>
<dbReference type="EMBL" id="LNYU01000050">
    <property type="protein sequence ID" value="KTD60318.1"/>
    <property type="molecule type" value="Genomic_DNA"/>
</dbReference>
<accession>A0A0W0YUH1</accession>
<feature type="chain" id="PRO_5006917960" evidence="1">
    <location>
        <begin position="21"/>
        <end position="261"/>
    </location>
</feature>
<evidence type="ECO:0000256" key="1">
    <source>
        <dbReference type="SAM" id="SignalP"/>
    </source>
</evidence>
<gene>
    <name evidence="2" type="ORF">Lsan_2096</name>
</gene>
<keyword evidence="1" id="KW-0732">Signal</keyword>
<proteinExistence type="predicted"/>
<comment type="caution">
    <text evidence="2">The sequence shown here is derived from an EMBL/GenBank/DDBJ whole genome shotgun (WGS) entry which is preliminary data.</text>
</comment>
<dbReference type="OrthoDB" id="5645193at2"/>
<reference evidence="2 3" key="1">
    <citation type="submission" date="2015-11" db="EMBL/GenBank/DDBJ databases">
        <title>Genomic analysis of 38 Legionella species identifies large and diverse effector repertoires.</title>
        <authorList>
            <person name="Burstein D."/>
            <person name="Amaro F."/>
            <person name="Zusman T."/>
            <person name="Lifshitz Z."/>
            <person name="Cohen O."/>
            <person name="Gilbert J.A."/>
            <person name="Pupko T."/>
            <person name="Shuman H.A."/>
            <person name="Segal G."/>
        </authorList>
    </citation>
    <scope>NUCLEOTIDE SEQUENCE [LARGE SCALE GENOMIC DNA]</scope>
    <source>
        <strain evidence="2 3">SC-63-C7</strain>
    </source>
</reference>
<sequence>MQRKLLKLFICIFYTHTLYADSNNPCSNLLNVINNPSNMTSTCTVPFKKILFESNYIAQQVNNHQGLQQNYPNAKIRFGLPSNNEFYISIPNYIQQKSFPGSGNTTTFLTFKHSIYYNQQWMFALEEAVNTPGGSSAYGSHGWGSTFNGVANYTINNFLSLSGMLGISRLSDPSLTGGHYFNSINPDILLSYSIGDKFLIYGEVYGQSKISAYDGAGYNFDGGILFHIYPNTALSFSGGQQLYNYLGGFTHYINFGMYVML</sequence>
<evidence type="ECO:0000313" key="3">
    <source>
        <dbReference type="Proteomes" id="UP000054703"/>
    </source>
</evidence>
<organism evidence="2 3">
    <name type="scientific">Legionella santicrucis</name>
    <dbReference type="NCBI Taxonomy" id="45074"/>
    <lineage>
        <taxon>Bacteria</taxon>
        <taxon>Pseudomonadati</taxon>
        <taxon>Pseudomonadota</taxon>
        <taxon>Gammaproteobacteria</taxon>
        <taxon>Legionellales</taxon>
        <taxon>Legionellaceae</taxon>
        <taxon>Legionella</taxon>
    </lineage>
</organism>
<protein>
    <submittedName>
        <fullName evidence="2">Uncharacterized protein</fullName>
    </submittedName>
</protein>
<evidence type="ECO:0000313" key="2">
    <source>
        <dbReference type="EMBL" id="KTD60318.1"/>
    </source>
</evidence>
<dbReference type="InterPro" id="IPR025737">
    <property type="entry name" value="FApF"/>
</dbReference>
<dbReference type="PATRIC" id="fig|45074.5.peg.2238"/>